<feature type="transmembrane region" description="Helical" evidence="7">
    <location>
        <begin position="85"/>
        <end position="106"/>
    </location>
</feature>
<evidence type="ECO:0000256" key="6">
    <source>
        <dbReference type="ARBA" id="ARBA00023136"/>
    </source>
</evidence>
<keyword evidence="4 7" id="KW-0812">Transmembrane</keyword>
<keyword evidence="6 7" id="KW-0472">Membrane</keyword>
<dbReference type="Pfam" id="PF00528">
    <property type="entry name" value="BPD_transp_1"/>
    <property type="match status" value="1"/>
</dbReference>
<evidence type="ECO:0000256" key="2">
    <source>
        <dbReference type="ARBA" id="ARBA00022448"/>
    </source>
</evidence>
<evidence type="ECO:0000256" key="5">
    <source>
        <dbReference type="ARBA" id="ARBA00022989"/>
    </source>
</evidence>
<organism evidence="9 10">
    <name type="scientific">Paenibacillus pectinilyticus</name>
    <dbReference type="NCBI Taxonomy" id="512399"/>
    <lineage>
        <taxon>Bacteria</taxon>
        <taxon>Bacillati</taxon>
        <taxon>Bacillota</taxon>
        <taxon>Bacilli</taxon>
        <taxon>Bacillales</taxon>
        <taxon>Paenibacillaceae</taxon>
        <taxon>Paenibacillus</taxon>
    </lineage>
</organism>
<dbReference type="Gene3D" id="1.10.3720.10">
    <property type="entry name" value="MetI-like"/>
    <property type="match status" value="1"/>
</dbReference>
<dbReference type="PROSITE" id="PS50928">
    <property type="entry name" value="ABC_TM1"/>
    <property type="match status" value="1"/>
</dbReference>
<dbReference type="GO" id="GO:0055085">
    <property type="term" value="P:transmembrane transport"/>
    <property type="evidence" value="ECO:0007669"/>
    <property type="project" value="InterPro"/>
</dbReference>
<gene>
    <name evidence="9" type="ORF">A8709_14735</name>
</gene>
<evidence type="ECO:0000259" key="8">
    <source>
        <dbReference type="PROSITE" id="PS50928"/>
    </source>
</evidence>
<reference evidence="10" key="1">
    <citation type="submission" date="2016-05" db="EMBL/GenBank/DDBJ databases">
        <title>Paenibacillus oryzae. sp. nov., isolated from the rice root.</title>
        <authorList>
            <person name="Zhang J."/>
            <person name="Zhang X."/>
        </authorList>
    </citation>
    <scope>NUCLEOTIDE SEQUENCE [LARGE SCALE GENOMIC DNA]</scope>
    <source>
        <strain evidence="10">KCTC13222</strain>
    </source>
</reference>
<dbReference type="PANTHER" id="PTHR30193:SF37">
    <property type="entry name" value="INNER MEMBRANE ABC TRANSPORTER PERMEASE PROTEIN YCJO"/>
    <property type="match status" value="1"/>
</dbReference>
<evidence type="ECO:0000256" key="3">
    <source>
        <dbReference type="ARBA" id="ARBA00022475"/>
    </source>
</evidence>
<accession>A0A1C1A464</accession>
<dbReference type="EMBL" id="LYPC01000014">
    <property type="protein sequence ID" value="OCT15344.1"/>
    <property type="molecule type" value="Genomic_DNA"/>
</dbReference>
<dbReference type="InterPro" id="IPR035906">
    <property type="entry name" value="MetI-like_sf"/>
</dbReference>
<evidence type="ECO:0000313" key="10">
    <source>
        <dbReference type="Proteomes" id="UP000093309"/>
    </source>
</evidence>
<evidence type="ECO:0000256" key="7">
    <source>
        <dbReference type="RuleBase" id="RU363032"/>
    </source>
</evidence>
<feature type="transmembrane region" description="Helical" evidence="7">
    <location>
        <begin position="217"/>
        <end position="238"/>
    </location>
</feature>
<dbReference type="CDD" id="cd06261">
    <property type="entry name" value="TM_PBP2"/>
    <property type="match status" value="1"/>
</dbReference>
<dbReference type="RefSeq" id="WP_065852255.1">
    <property type="nucleotide sequence ID" value="NZ_LYPC01000014.1"/>
</dbReference>
<keyword evidence="2 7" id="KW-0813">Transport</keyword>
<proteinExistence type="inferred from homology"/>
<dbReference type="PANTHER" id="PTHR30193">
    <property type="entry name" value="ABC TRANSPORTER PERMEASE PROTEIN"/>
    <property type="match status" value="1"/>
</dbReference>
<comment type="subcellular location">
    <subcellularLocation>
        <location evidence="1 7">Cell membrane</location>
        <topology evidence="1 7">Multi-pass membrane protein</topology>
    </subcellularLocation>
</comment>
<dbReference type="OrthoDB" id="9788108at2"/>
<comment type="caution">
    <text evidence="9">The sequence shown here is derived from an EMBL/GenBank/DDBJ whole genome shotgun (WGS) entry which is preliminary data.</text>
</comment>
<dbReference type="STRING" id="512399.A8709_14735"/>
<sequence length="304" mass="34127">MSKLNIKRTIGSLEKQEARAALVFVLPFFIGFIIFQFAPLFYAFFISFVDLNNFKPLHAVTWVGLANYTAIWKDPIAVSSYLKSFYYTILYVPFLTAVGFIAAVLLNKHFYWKSFSRSLFLMPYVANIVAISIVFSLLFDPFGGFVNTLLKVLGIDNPPLWFASAKMAIPTTAMVAVWLNFPFQMIVYLAALQGVSKDLYEAADIDGASRFKKMVSITLPIISPTSFFLIITATIGSFQNFTIFNALTKGGPGTASRVSSLNIYEEAFSFNHYSYAAAQAIVLFLIIMVITIIQWGGQKKWVHY</sequence>
<dbReference type="InterPro" id="IPR000515">
    <property type="entry name" value="MetI-like"/>
</dbReference>
<comment type="similarity">
    <text evidence="7">Belongs to the binding-protein-dependent transport system permease family.</text>
</comment>
<evidence type="ECO:0000313" key="9">
    <source>
        <dbReference type="EMBL" id="OCT15344.1"/>
    </source>
</evidence>
<evidence type="ECO:0000256" key="1">
    <source>
        <dbReference type="ARBA" id="ARBA00004651"/>
    </source>
</evidence>
<keyword evidence="5 7" id="KW-1133">Transmembrane helix</keyword>
<keyword evidence="10" id="KW-1185">Reference proteome</keyword>
<feature type="transmembrane region" description="Helical" evidence="7">
    <location>
        <begin position="159"/>
        <end position="179"/>
    </location>
</feature>
<feature type="transmembrane region" description="Helical" evidence="7">
    <location>
        <begin position="118"/>
        <end position="139"/>
    </location>
</feature>
<feature type="transmembrane region" description="Helical" evidence="7">
    <location>
        <begin position="273"/>
        <end position="293"/>
    </location>
</feature>
<dbReference type="SUPFAM" id="SSF161098">
    <property type="entry name" value="MetI-like"/>
    <property type="match status" value="1"/>
</dbReference>
<feature type="domain" description="ABC transmembrane type-1" evidence="8">
    <location>
        <begin position="81"/>
        <end position="294"/>
    </location>
</feature>
<dbReference type="AlphaFoldDB" id="A0A1C1A464"/>
<dbReference type="Proteomes" id="UP000093309">
    <property type="component" value="Unassembled WGS sequence"/>
</dbReference>
<evidence type="ECO:0000256" key="4">
    <source>
        <dbReference type="ARBA" id="ARBA00022692"/>
    </source>
</evidence>
<protein>
    <recommendedName>
        <fullName evidence="8">ABC transmembrane type-1 domain-containing protein</fullName>
    </recommendedName>
</protein>
<name>A0A1C1A464_9BACL</name>
<feature type="transmembrane region" description="Helical" evidence="7">
    <location>
        <begin position="21"/>
        <end position="45"/>
    </location>
</feature>
<dbReference type="GO" id="GO:0005886">
    <property type="term" value="C:plasma membrane"/>
    <property type="evidence" value="ECO:0007669"/>
    <property type="project" value="UniProtKB-SubCell"/>
</dbReference>
<keyword evidence="3" id="KW-1003">Cell membrane</keyword>
<dbReference type="InterPro" id="IPR051393">
    <property type="entry name" value="ABC_transporter_permease"/>
</dbReference>